<evidence type="ECO:0000256" key="10">
    <source>
        <dbReference type="ARBA" id="ARBA00048679"/>
    </source>
</evidence>
<keyword evidence="5" id="KW-0732">Signal</keyword>
<evidence type="ECO:0000256" key="5">
    <source>
        <dbReference type="ARBA" id="ARBA00022729"/>
    </source>
</evidence>
<dbReference type="EMBL" id="MWQN01000002">
    <property type="protein sequence ID" value="OPC79165.1"/>
    <property type="molecule type" value="Genomic_DNA"/>
</dbReference>
<dbReference type="SMART" id="SM00220">
    <property type="entry name" value="S_TKc"/>
    <property type="match status" value="1"/>
</dbReference>
<evidence type="ECO:0000256" key="12">
    <source>
        <dbReference type="SAM" id="MobiDB-lite"/>
    </source>
</evidence>
<dbReference type="EC" id="2.7.11.1" evidence="2"/>
<dbReference type="PROSITE" id="PS50011">
    <property type="entry name" value="PROTEIN_KINASE_DOM"/>
    <property type="match status" value="1"/>
</dbReference>
<feature type="compositionally biased region" description="Low complexity" evidence="12">
    <location>
        <begin position="373"/>
        <end position="383"/>
    </location>
</feature>
<comment type="catalytic activity">
    <reaction evidence="9">
        <text>L-threonyl-[protein] + ATP = O-phospho-L-threonyl-[protein] + ADP + H(+)</text>
        <dbReference type="Rhea" id="RHEA:46608"/>
        <dbReference type="Rhea" id="RHEA-COMP:11060"/>
        <dbReference type="Rhea" id="RHEA-COMP:11605"/>
        <dbReference type="ChEBI" id="CHEBI:15378"/>
        <dbReference type="ChEBI" id="CHEBI:30013"/>
        <dbReference type="ChEBI" id="CHEBI:30616"/>
        <dbReference type="ChEBI" id="CHEBI:61977"/>
        <dbReference type="ChEBI" id="CHEBI:456216"/>
        <dbReference type="EC" id="2.7.11.1"/>
    </reaction>
</comment>
<comment type="similarity">
    <text evidence="1">Belongs to the bacterial solute-binding protein 3 family.</text>
</comment>
<evidence type="ECO:0000256" key="7">
    <source>
        <dbReference type="ARBA" id="ARBA00022777"/>
    </source>
</evidence>
<feature type="region of interest" description="Disordered" evidence="12">
    <location>
        <begin position="401"/>
        <end position="431"/>
    </location>
</feature>
<feature type="compositionally biased region" description="Basic and acidic residues" evidence="12">
    <location>
        <begin position="308"/>
        <end position="318"/>
    </location>
</feature>
<dbReference type="InterPro" id="IPR018313">
    <property type="entry name" value="SBP_3_CS"/>
</dbReference>
<evidence type="ECO:0000256" key="6">
    <source>
        <dbReference type="ARBA" id="ARBA00022741"/>
    </source>
</evidence>
<dbReference type="InterPro" id="IPR000719">
    <property type="entry name" value="Prot_kinase_dom"/>
</dbReference>
<dbReference type="PROSITE" id="PS00107">
    <property type="entry name" value="PROTEIN_KINASE_ATP"/>
    <property type="match status" value="1"/>
</dbReference>
<keyword evidence="8 11" id="KW-0067">ATP-binding</keyword>
<feature type="compositionally biased region" description="Gly residues" evidence="12">
    <location>
        <begin position="347"/>
        <end position="371"/>
    </location>
</feature>
<dbReference type="GO" id="GO:0004674">
    <property type="term" value="F:protein serine/threonine kinase activity"/>
    <property type="evidence" value="ECO:0007669"/>
    <property type="project" value="UniProtKB-KW"/>
</dbReference>
<dbReference type="InterPro" id="IPR001638">
    <property type="entry name" value="Solute-binding_3/MltF_N"/>
</dbReference>
<evidence type="ECO:0000256" key="2">
    <source>
        <dbReference type="ARBA" id="ARBA00012513"/>
    </source>
</evidence>
<dbReference type="PANTHER" id="PTHR43289:SF6">
    <property type="entry name" value="SERINE_THREONINE-PROTEIN KINASE NEKL-3"/>
    <property type="match status" value="1"/>
</dbReference>
<dbReference type="InterPro" id="IPR008271">
    <property type="entry name" value="Ser/Thr_kinase_AS"/>
</dbReference>
<evidence type="ECO:0000256" key="9">
    <source>
        <dbReference type="ARBA" id="ARBA00047899"/>
    </source>
</evidence>
<protein>
    <recommendedName>
        <fullName evidence="2">non-specific serine/threonine protein kinase</fullName>
        <ecNumber evidence="2">2.7.11.1</ecNumber>
    </recommendedName>
</protein>
<dbReference type="SMART" id="SM00062">
    <property type="entry name" value="PBPb"/>
    <property type="match status" value="1"/>
</dbReference>
<comment type="catalytic activity">
    <reaction evidence="10">
        <text>L-seryl-[protein] + ATP = O-phospho-L-seryl-[protein] + ADP + H(+)</text>
        <dbReference type="Rhea" id="RHEA:17989"/>
        <dbReference type="Rhea" id="RHEA-COMP:9863"/>
        <dbReference type="Rhea" id="RHEA-COMP:11604"/>
        <dbReference type="ChEBI" id="CHEBI:15378"/>
        <dbReference type="ChEBI" id="CHEBI:29999"/>
        <dbReference type="ChEBI" id="CHEBI:30616"/>
        <dbReference type="ChEBI" id="CHEBI:83421"/>
        <dbReference type="ChEBI" id="CHEBI:456216"/>
        <dbReference type="EC" id="2.7.11.1"/>
    </reaction>
</comment>
<dbReference type="GO" id="GO:0045717">
    <property type="term" value="P:negative regulation of fatty acid biosynthetic process"/>
    <property type="evidence" value="ECO:0007669"/>
    <property type="project" value="UniProtKB-ARBA"/>
</dbReference>
<dbReference type="RefSeq" id="WP_078980382.1">
    <property type="nucleotide sequence ID" value="NZ_MWQN01000002.1"/>
</dbReference>
<evidence type="ECO:0000259" key="13">
    <source>
        <dbReference type="PROSITE" id="PS50011"/>
    </source>
</evidence>
<dbReference type="PROSITE" id="PS01039">
    <property type="entry name" value="SBP_BACTERIAL_3"/>
    <property type="match status" value="1"/>
</dbReference>
<dbReference type="Gene3D" id="3.30.200.20">
    <property type="entry name" value="Phosphorylase Kinase, domain 1"/>
    <property type="match status" value="1"/>
</dbReference>
<dbReference type="PANTHER" id="PTHR43289">
    <property type="entry name" value="MITOGEN-ACTIVATED PROTEIN KINASE KINASE KINASE 20-RELATED"/>
    <property type="match status" value="1"/>
</dbReference>
<feature type="domain" description="Protein kinase" evidence="13">
    <location>
        <begin position="6"/>
        <end position="269"/>
    </location>
</feature>
<dbReference type="SUPFAM" id="SSF56112">
    <property type="entry name" value="Protein kinase-like (PK-like)"/>
    <property type="match status" value="1"/>
</dbReference>
<feature type="compositionally biased region" description="Low complexity" evidence="12">
    <location>
        <begin position="319"/>
        <end position="346"/>
    </location>
</feature>
<name>A0A1T3NQZ7_9ACTN</name>
<dbReference type="InterPro" id="IPR011009">
    <property type="entry name" value="Kinase-like_dom_sf"/>
</dbReference>
<organism evidence="14 15">
    <name type="scientific">Embleya scabrispora</name>
    <dbReference type="NCBI Taxonomy" id="159449"/>
    <lineage>
        <taxon>Bacteria</taxon>
        <taxon>Bacillati</taxon>
        <taxon>Actinomycetota</taxon>
        <taxon>Actinomycetes</taxon>
        <taxon>Kitasatosporales</taxon>
        <taxon>Streptomycetaceae</taxon>
        <taxon>Embleya</taxon>
    </lineage>
</organism>
<dbReference type="SUPFAM" id="SSF53850">
    <property type="entry name" value="Periplasmic binding protein-like II"/>
    <property type="match status" value="1"/>
</dbReference>
<dbReference type="Pfam" id="PF00069">
    <property type="entry name" value="Pkinase"/>
    <property type="match status" value="1"/>
</dbReference>
<dbReference type="FunFam" id="3.30.200.20:FF:000035">
    <property type="entry name" value="Serine/threonine protein kinase Stk1"/>
    <property type="match status" value="1"/>
</dbReference>
<dbReference type="OrthoDB" id="9762169at2"/>
<keyword evidence="3" id="KW-0723">Serine/threonine-protein kinase</keyword>
<dbReference type="GO" id="GO:0005524">
    <property type="term" value="F:ATP binding"/>
    <property type="evidence" value="ECO:0007669"/>
    <property type="project" value="UniProtKB-UniRule"/>
</dbReference>
<feature type="compositionally biased region" description="Gly residues" evidence="12">
    <location>
        <begin position="462"/>
        <end position="477"/>
    </location>
</feature>
<dbReference type="Gene3D" id="3.40.190.10">
    <property type="entry name" value="Periplasmic binding protein-like II"/>
    <property type="match status" value="2"/>
</dbReference>
<dbReference type="PROSITE" id="PS00108">
    <property type="entry name" value="PROTEIN_KINASE_ST"/>
    <property type="match status" value="1"/>
</dbReference>
<dbReference type="Proteomes" id="UP000190037">
    <property type="component" value="Unassembled WGS sequence"/>
</dbReference>
<dbReference type="STRING" id="159449.B4N89_34375"/>
<dbReference type="CDD" id="cd14014">
    <property type="entry name" value="STKc_PknB_like"/>
    <property type="match status" value="1"/>
</dbReference>
<dbReference type="Pfam" id="PF00497">
    <property type="entry name" value="SBP_bac_3"/>
    <property type="match status" value="1"/>
</dbReference>
<evidence type="ECO:0000313" key="14">
    <source>
        <dbReference type="EMBL" id="OPC79165.1"/>
    </source>
</evidence>
<evidence type="ECO:0000256" key="1">
    <source>
        <dbReference type="ARBA" id="ARBA00010333"/>
    </source>
</evidence>
<gene>
    <name evidence="14" type="ORF">B4N89_34375</name>
</gene>
<feature type="region of interest" description="Disordered" evidence="12">
    <location>
        <begin position="273"/>
        <end position="383"/>
    </location>
</feature>
<feature type="region of interest" description="Disordered" evidence="12">
    <location>
        <begin position="460"/>
        <end position="516"/>
    </location>
</feature>
<comment type="caution">
    <text evidence="14">The sequence shown here is derived from an EMBL/GenBank/DDBJ whole genome shotgun (WGS) entry which is preliminary data.</text>
</comment>
<dbReference type="FunFam" id="1.10.510.10:FF:000021">
    <property type="entry name" value="Serine/threonine protein kinase"/>
    <property type="match status" value="1"/>
</dbReference>
<evidence type="ECO:0000256" key="4">
    <source>
        <dbReference type="ARBA" id="ARBA00022679"/>
    </source>
</evidence>
<accession>A0A1T3NQZ7</accession>
<evidence type="ECO:0000256" key="8">
    <source>
        <dbReference type="ARBA" id="ARBA00022840"/>
    </source>
</evidence>
<dbReference type="InterPro" id="IPR017441">
    <property type="entry name" value="Protein_kinase_ATP_BS"/>
</dbReference>
<keyword evidence="7" id="KW-0418">Kinase</keyword>
<keyword evidence="15" id="KW-1185">Reference proteome</keyword>
<keyword evidence="6 11" id="KW-0547">Nucleotide-binding</keyword>
<evidence type="ECO:0000313" key="15">
    <source>
        <dbReference type="Proteomes" id="UP000190037"/>
    </source>
</evidence>
<evidence type="ECO:0000256" key="3">
    <source>
        <dbReference type="ARBA" id="ARBA00022527"/>
    </source>
</evidence>
<sequence>MEVGRYVLGPLLGRGGMARVYRARDTRLGRSVAVKLLAPELAHDPVVRRRFLTEARAAAGLNHPGIVIVHDQDEVDVAGEPVVYLVMELIEGHTLGQLLVHRGSLPAEEALPTVRAVLAALDHAHRHGVVHRDIKPANVMVRADGGLKVTDFGIARITGADTSRLTATGTLLGTVAYMAPEVIRGGEAGPYSDVYAVGCVLYELLTGRLPYAGANAAAILYGHLHAPVPSVTAVQPELSRDLAELVTKAMAKQVTDRYADAGAMLAAVLNLGGSPGDRPAPDPRAPGKARGLPTTDGARNVPDTDEAAEPRTTGEKPGTRTTGTASGPPTTGRAPKVPVAGEAVGVRGAGGASGQRTPGGAGRVRSGGEGAGPEEAGVSAGSPPVPVGVAAAAGGSKAAVVAGSEDSGNSAADSGEAPVPGGSPEAPVPPWIRRTATKTGIAVVVVLALVVGLILALHDRGSGGGGTPGGETPGGAATGSETDRPAPGGRSSPGAQNNAGPTPQVPPVRSGVSLPDSPVFRAATARGRLVVGVAGDVPQIGSRDQATGTYSGFDIEMAKIVAAYLGFGPDRIQFRTVAPAARVNAVLQGQVDYYVDLFTITDERRKHIGFAGPYLSGGQGVLARTDDRTLTGFDSSLSHANVCSVLGSTTYEKLRHDFPQAGALALDSYNQCVDALLARRVDAVTTDQVRLQSYVTSHPGQLRIVGVAVTAEKYGIAVPLSDPSLRGAINDALQDAFTTGAWKSAYERTLGIGGTPAPPPPALERY</sequence>
<feature type="binding site" evidence="11">
    <location>
        <position position="35"/>
    </location>
    <ligand>
        <name>ATP</name>
        <dbReference type="ChEBI" id="CHEBI:30616"/>
    </ligand>
</feature>
<evidence type="ECO:0000256" key="11">
    <source>
        <dbReference type="PROSITE-ProRule" id="PRU10141"/>
    </source>
</evidence>
<dbReference type="Gene3D" id="1.10.510.10">
    <property type="entry name" value="Transferase(Phosphotransferase) domain 1"/>
    <property type="match status" value="1"/>
</dbReference>
<proteinExistence type="inferred from homology"/>
<reference evidence="14 15" key="1">
    <citation type="submission" date="2017-03" db="EMBL/GenBank/DDBJ databases">
        <title>Draft genome sequence of Streptomyces scabrisporus NF3, endophyte isolated from Amphipterygium adstringens.</title>
        <authorList>
            <person name="Vazquez M."/>
            <person name="Ceapa C.D."/>
            <person name="Rodriguez Luna D."/>
            <person name="Sanchez Esquivel S."/>
        </authorList>
    </citation>
    <scope>NUCLEOTIDE SEQUENCE [LARGE SCALE GENOMIC DNA]</scope>
    <source>
        <strain evidence="14 15">NF3</strain>
    </source>
</reference>
<dbReference type="AlphaFoldDB" id="A0A1T3NQZ7"/>
<keyword evidence="4" id="KW-0808">Transferase</keyword>